<dbReference type="KEGG" id="scor:J3U87_30370"/>
<keyword evidence="17" id="KW-1208">Phospholipid metabolism</keyword>
<dbReference type="EC" id="2.7.7.41" evidence="6"/>
<dbReference type="GO" id="GO:0005886">
    <property type="term" value="C:plasma membrane"/>
    <property type="evidence" value="ECO:0007669"/>
    <property type="project" value="UniProtKB-SubCell"/>
</dbReference>
<evidence type="ECO:0000256" key="18">
    <source>
        <dbReference type="ARBA" id="ARBA00029893"/>
    </source>
</evidence>
<evidence type="ECO:0000256" key="19">
    <source>
        <dbReference type="ARBA" id="ARBA00031825"/>
    </source>
</evidence>
<evidence type="ECO:0000256" key="4">
    <source>
        <dbReference type="ARBA" id="ARBA00005189"/>
    </source>
</evidence>
<evidence type="ECO:0000256" key="24">
    <source>
        <dbReference type="SAM" id="Phobius"/>
    </source>
</evidence>
<evidence type="ECO:0000256" key="1">
    <source>
        <dbReference type="ARBA" id="ARBA00001698"/>
    </source>
</evidence>
<dbReference type="Pfam" id="PF01148">
    <property type="entry name" value="CTP_transf_1"/>
    <property type="match status" value="1"/>
</dbReference>
<evidence type="ECO:0000256" key="11">
    <source>
        <dbReference type="ARBA" id="ARBA00022692"/>
    </source>
</evidence>
<evidence type="ECO:0000256" key="15">
    <source>
        <dbReference type="ARBA" id="ARBA00023136"/>
    </source>
</evidence>
<organism evidence="25 26">
    <name type="scientific">Sulfidibacter corallicola</name>
    <dbReference type="NCBI Taxonomy" id="2818388"/>
    <lineage>
        <taxon>Bacteria</taxon>
        <taxon>Pseudomonadati</taxon>
        <taxon>Acidobacteriota</taxon>
        <taxon>Holophagae</taxon>
        <taxon>Acanthopleuribacterales</taxon>
        <taxon>Acanthopleuribacteraceae</taxon>
        <taxon>Sulfidibacter</taxon>
    </lineage>
</organism>
<evidence type="ECO:0000256" key="5">
    <source>
        <dbReference type="ARBA" id="ARBA00010185"/>
    </source>
</evidence>
<keyword evidence="13 24" id="KW-1133">Transmembrane helix</keyword>
<dbReference type="PANTHER" id="PTHR46382">
    <property type="entry name" value="PHOSPHATIDATE CYTIDYLYLTRANSFERASE"/>
    <property type="match status" value="1"/>
</dbReference>
<comment type="pathway">
    <text evidence="4">Lipid metabolism.</text>
</comment>
<feature type="transmembrane region" description="Helical" evidence="24">
    <location>
        <begin position="211"/>
        <end position="231"/>
    </location>
</feature>
<reference evidence="25" key="1">
    <citation type="submission" date="2021-03" db="EMBL/GenBank/DDBJ databases">
        <title>Acanthopleuribacteraceae sp. M133.</title>
        <authorList>
            <person name="Wang G."/>
        </authorList>
    </citation>
    <scope>NUCLEOTIDE SEQUENCE</scope>
    <source>
        <strain evidence="25">M133</strain>
    </source>
</reference>
<evidence type="ECO:0000256" key="23">
    <source>
        <dbReference type="ARBA" id="ARBA00033406"/>
    </source>
</evidence>
<keyword evidence="11 24" id="KW-0812">Transmembrane</keyword>
<feature type="transmembrane region" description="Helical" evidence="24">
    <location>
        <begin position="85"/>
        <end position="102"/>
    </location>
</feature>
<dbReference type="EMBL" id="CP071793">
    <property type="protein sequence ID" value="QTD49908.1"/>
    <property type="molecule type" value="Genomic_DNA"/>
</dbReference>
<evidence type="ECO:0000256" key="3">
    <source>
        <dbReference type="ARBA" id="ARBA00005119"/>
    </source>
</evidence>
<dbReference type="GO" id="GO:0016024">
    <property type="term" value="P:CDP-diacylglycerol biosynthetic process"/>
    <property type="evidence" value="ECO:0007669"/>
    <property type="project" value="TreeGrafter"/>
</dbReference>
<gene>
    <name evidence="25" type="ORF">J3U87_30370</name>
</gene>
<evidence type="ECO:0000256" key="2">
    <source>
        <dbReference type="ARBA" id="ARBA00004651"/>
    </source>
</evidence>
<keyword evidence="15 24" id="KW-0472">Membrane</keyword>
<evidence type="ECO:0000256" key="16">
    <source>
        <dbReference type="ARBA" id="ARBA00023209"/>
    </source>
</evidence>
<accession>A0A8A4TM00</accession>
<evidence type="ECO:0000256" key="12">
    <source>
        <dbReference type="ARBA" id="ARBA00022695"/>
    </source>
</evidence>
<comment type="pathway">
    <text evidence="3">Phospholipid metabolism; CDP-diacylglycerol biosynthesis; CDP-diacylglycerol from sn-glycerol 3-phosphate: step 3/3.</text>
</comment>
<dbReference type="RefSeq" id="WP_237379539.1">
    <property type="nucleotide sequence ID" value="NZ_CP071793.1"/>
</dbReference>
<keyword evidence="8" id="KW-1003">Cell membrane</keyword>
<evidence type="ECO:0000256" key="8">
    <source>
        <dbReference type="ARBA" id="ARBA00022475"/>
    </source>
</evidence>
<evidence type="ECO:0000256" key="6">
    <source>
        <dbReference type="ARBA" id="ARBA00012487"/>
    </source>
</evidence>
<comment type="catalytic activity">
    <reaction evidence="1">
        <text>a 1,2-diacyl-sn-glycero-3-phosphate + CTP + H(+) = a CDP-1,2-diacyl-sn-glycerol + diphosphate</text>
        <dbReference type="Rhea" id="RHEA:16229"/>
        <dbReference type="ChEBI" id="CHEBI:15378"/>
        <dbReference type="ChEBI" id="CHEBI:33019"/>
        <dbReference type="ChEBI" id="CHEBI:37563"/>
        <dbReference type="ChEBI" id="CHEBI:58332"/>
        <dbReference type="ChEBI" id="CHEBI:58608"/>
        <dbReference type="EC" id="2.7.7.41"/>
    </reaction>
</comment>
<feature type="transmembrane region" description="Helical" evidence="24">
    <location>
        <begin position="146"/>
        <end position="166"/>
    </location>
</feature>
<evidence type="ECO:0000256" key="14">
    <source>
        <dbReference type="ARBA" id="ARBA00023098"/>
    </source>
</evidence>
<feature type="transmembrane region" description="Helical" evidence="24">
    <location>
        <begin position="60"/>
        <end position="79"/>
    </location>
</feature>
<evidence type="ECO:0000313" key="26">
    <source>
        <dbReference type="Proteomes" id="UP000663929"/>
    </source>
</evidence>
<keyword evidence="12 25" id="KW-0548">Nucleotidyltransferase</keyword>
<keyword evidence="9" id="KW-0444">Lipid biosynthesis</keyword>
<keyword evidence="16" id="KW-0594">Phospholipid biosynthesis</keyword>
<evidence type="ECO:0000256" key="21">
    <source>
        <dbReference type="ARBA" id="ARBA00032396"/>
    </source>
</evidence>
<evidence type="ECO:0000256" key="9">
    <source>
        <dbReference type="ARBA" id="ARBA00022516"/>
    </source>
</evidence>
<evidence type="ECO:0000256" key="17">
    <source>
        <dbReference type="ARBA" id="ARBA00023264"/>
    </source>
</evidence>
<evidence type="ECO:0000313" key="25">
    <source>
        <dbReference type="EMBL" id="QTD49908.1"/>
    </source>
</evidence>
<dbReference type="Proteomes" id="UP000663929">
    <property type="component" value="Chromosome"/>
</dbReference>
<evidence type="ECO:0000256" key="7">
    <source>
        <dbReference type="ARBA" id="ARBA00019373"/>
    </source>
</evidence>
<keyword evidence="14" id="KW-0443">Lipid metabolism</keyword>
<protein>
    <recommendedName>
        <fullName evidence="7">Phosphatidate cytidylyltransferase</fullName>
        <ecNumber evidence="6">2.7.7.41</ecNumber>
    </recommendedName>
    <alternativeName>
        <fullName evidence="20">CDP-DAG synthase</fullName>
    </alternativeName>
    <alternativeName>
        <fullName evidence="22">CDP-DG synthase</fullName>
    </alternativeName>
    <alternativeName>
        <fullName evidence="18">CDP-diacylglycerol synthase</fullName>
    </alternativeName>
    <alternativeName>
        <fullName evidence="21">CDP-diglyceride pyrophosphorylase</fullName>
    </alternativeName>
    <alternativeName>
        <fullName evidence="23">CDP-diglyceride synthase</fullName>
    </alternativeName>
    <alternativeName>
        <fullName evidence="19">CTP:phosphatidate cytidylyltransferase</fullName>
    </alternativeName>
</protein>
<dbReference type="PANTHER" id="PTHR46382:SF1">
    <property type="entry name" value="PHOSPHATIDATE CYTIDYLYLTRANSFERASE"/>
    <property type="match status" value="1"/>
</dbReference>
<keyword evidence="10" id="KW-0808">Transferase</keyword>
<sequence>MALDPKKLGQRAATAGVAILVLVALVIYLPKVFFHVTLIGLGILGVQEFEKIAEGFGYRLYKLPVFFTFFFGVASLYFSFFRLDWLPFAVVAMATLTSLIPPSDMKKTLPEVGICLTACTYLGLALVSLAYVFAAQDNNDGTIGRQLIVFFIMMVWFGDSFAYLGGSLFGKNKVAPVVSPGKTYEGTVANLLGNFCAGLLAKYMFLPQLSFGHILFLTLIIGGLGFFGDLIESSWKRGSAIKDSGTLFPGHGGILDRIDSVFLTAPVYYFYMSHVVLRLDA</sequence>
<evidence type="ECO:0000256" key="22">
    <source>
        <dbReference type="ARBA" id="ARBA00032743"/>
    </source>
</evidence>
<evidence type="ECO:0000256" key="10">
    <source>
        <dbReference type="ARBA" id="ARBA00022679"/>
    </source>
</evidence>
<evidence type="ECO:0000256" key="20">
    <source>
        <dbReference type="ARBA" id="ARBA00032253"/>
    </source>
</evidence>
<name>A0A8A4TM00_SULCO</name>
<proteinExistence type="inferred from homology"/>
<comment type="similarity">
    <text evidence="5">Belongs to the CDS family.</text>
</comment>
<evidence type="ECO:0000256" key="13">
    <source>
        <dbReference type="ARBA" id="ARBA00022989"/>
    </source>
</evidence>
<dbReference type="GO" id="GO:0004605">
    <property type="term" value="F:phosphatidate cytidylyltransferase activity"/>
    <property type="evidence" value="ECO:0007669"/>
    <property type="project" value="UniProtKB-EC"/>
</dbReference>
<keyword evidence="26" id="KW-1185">Reference proteome</keyword>
<feature type="transmembrane region" description="Helical" evidence="24">
    <location>
        <begin position="114"/>
        <end position="134"/>
    </location>
</feature>
<dbReference type="AlphaFoldDB" id="A0A8A4TM00"/>
<comment type="subcellular location">
    <subcellularLocation>
        <location evidence="2">Cell membrane</location>
        <topology evidence="2">Multi-pass membrane protein</topology>
    </subcellularLocation>
</comment>